<proteinExistence type="predicted"/>
<comment type="caution">
    <text evidence="2">The sequence shown here is derived from an EMBL/GenBank/DDBJ whole genome shotgun (WGS) entry which is preliminary data.</text>
</comment>
<keyword evidence="3" id="KW-1185">Reference proteome</keyword>
<feature type="compositionally biased region" description="Basic and acidic residues" evidence="1">
    <location>
        <begin position="36"/>
        <end position="52"/>
    </location>
</feature>
<reference evidence="2 3" key="1">
    <citation type="submission" date="2019-08" db="EMBL/GenBank/DDBJ databases">
        <title>A chromosome-level genome assembly, high-density linkage maps, and genome scans reveal the genomic architecture of hybrid incompatibilities underlying speciation via character displacement in darters (Percidae: Etheostominae).</title>
        <authorList>
            <person name="Moran R.L."/>
            <person name="Catchen J.M."/>
            <person name="Fuller R.C."/>
        </authorList>
    </citation>
    <scope>NUCLEOTIDE SEQUENCE [LARGE SCALE GENOMIC DNA]</scope>
    <source>
        <strain evidence="2">EspeVRDwgs_2016</strain>
        <tissue evidence="2">Muscle</tissue>
    </source>
</reference>
<dbReference type="AlphaFoldDB" id="A0A5J5CF16"/>
<name>A0A5J5CF16_9PERO</name>
<protein>
    <submittedName>
        <fullName evidence="2">Uncharacterized protein</fullName>
    </submittedName>
</protein>
<evidence type="ECO:0000313" key="3">
    <source>
        <dbReference type="Proteomes" id="UP000327493"/>
    </source>
</evidence>
<feature type="region of interest" description="Disordered" evidence="1">
    <location>
        <begin position="1"/>
        <end position="64"/>
    </location>
</feature>
<feature type="compositionally biased region" description="Polar residues" evidence="1">
    <location>
        <begin position="53"/>
        <end position="64"/>
    </location>
</feature>
<gene>
    <name evidence="2" type="ORF">FQN60_007920</name>
</gene>
<evidence type="ECO:0000313" key="2">
    <source>
        <dbReference type="EMBL" id="KAA8578909.1"/>
    </source>
</evidence>
<evidence type="ECO:0000256" key="1">
    <source>
        <dbReference type="SAM" id="MobiDB-lite"/>
    </source>
</evidence>
<accession>A0A5J5CF16</accession>
<sequence length="64" mass="7577">MLSSTDYRASPLEHGRPLQNSYGRRLRTTLPTPLNRQKEVKQNKDFYKRQKQYDQSTKTYTALA</sequence>
<organism evidence="2 3">
    <name type="scientific">Etheostoma spectabile</name>
    <name type="common">orangethroat darter</name>
    <dbReference type="NCBI Taxonomy" id="54343"/>
    <lineage>
        <taxon>Eukaryota</taxon>
        <taxon>Metazoa</taxon>
        <taxon>Chordata</taxon>
        <taxon>Craniata</taxon>
        <taxon>Vertebrata</taxon>
        <taxon>Euteleostomi</taxon>
        <taxon>Actinopterygii</taxon>
        <taxon>Neopterygii</taxon>
        <taxon>Teleostei</taxon>
        <taxon>Neoteleostei</taxon>
        <taxon>Acanthomorphata</taxon>
        <taxon>Eupercaria</taxon>
        <taxon>Perciformes</taxon>
        <taxon>Percoidei</taxon>
        <taxon>Percidae</taxon>
        <taxon>Etheostomatinae</taxon>
        <taxon>Etheostoma</taxon>
    </lineage>
</organism>
<dbReference type="Proteomes" id="UP000327493">
    <property type="component" value="Unassembled WGS sequence"/>
</dbReference>
<dbReference type="EMBL" id="VOFY01000064">
    <property type="protein sequence ID" value="KAA8578909.1"/>
    <property type="molecule type" value="Genomic_DNA"/>
</dbReference>